<evidence type="ECO:0000256" key="5">
    <source>
        <dbReference type="ARBA" id="ARBA00039897"/>
    </source>
</evidence>
<evidence type="ECO:0000259" key="10">
    <source>
        <dbReference type="PROSITE" id="PS50850"/>
    </source>
</evidence>
<evidence type="ECO:0000256" key="2">
    <source>
        <dbReference type="ARBA" id="ARBA00022989"/>
    </source>
</evidence>
<feature type="compositionally biased region" description="Basic and acidic residues" evidence="8">
    <location>
        <begin position="540"/>
        <end position="553"/>
    </location>
</feature>
<dbReference type="PROSITE" id="PS50850">
    <property type="entry name" value="MFS"/>
    <property type="match status" value="1"/>
</dbReference>
<sequence length="553" mass="61931">MKMKFDNILEEVNGLGPFQITLLVLFCIPRIVLPCHFLLNNFIAVLPPHHCDFSSLDSGSHFRNLTQEQRLTVSIPVGENGGPAACEMFAAPQFQLLANSSNSTRLQTLPCPSGWIYDNSTFTSSMVMEWDLVCDRKSLANMTATTFFIGVMLGAIAFGYLSDKYGRKSTLLVSYILTTVFGFASAFANSYIMFSVLRFFTGFSLTGISLICIVLCVEWADTPHRSFMGVIGSLSWSLGNMLLAAFAYMVNDWRMLILTVTSPLGLAILTWWWIPESARWLLANGKVERAQFYLRKCAKFNKRQVSSKFELETLSNIKVLGKQDKNYSYLDLIKTPELRKRTLLTGIMWYGVSLTYYGISMNITGFGLNVYLTQFIYAAIEVPAKLMVYFLLRVIGRRTCQATTLLVTGTCIAINIFLSKDLWHLRAVITTIGKGFSEAAFTTVILYTAELYPTVIRQNALGYNNFMSRLGVSMAPLVLLLEDLWTLLPQVIICFVAILCGLSCLLLPETRNVTLPESIDDVERLSRNSSSSNPVDFAECEAKDAKSEENDHS</sequence>
<comment type="caution">
    <text evidence="11">The sequence shown here is derived from an EMBL/GenBank/DDBJ whole genome shotgun (WGS) entry which is preliminary data.</text>
</comment>
<feature type="transmembrane region" description="Helical" evidence="9">
    <location>
        <begin position="255"/>
        <end position="274"/>
    </location>
</feature>
<dbReference type="FunFam" id="1.20.1250.20:FF:000023">
    <property type="entry name" value="Solute carrier family 22 member 6"/>
    <property type="match status" value="1"/>
</dbReference>
<evidence type="ECO:0000256" key="4">
    <source>
        <dbReference type="ARBA" id="ARBA00034696"/>
    </source>
</evidence>
<evidence type="ECO:0000256" key="7">
    <source>
        <dbReference type="ARBA" id="ARBA00042362"/>
    </source>
</evidence>
<dbReference type="AlphaFoldDB" id="A0A4Z2C5H2"/>
<protein>
    <recommendedName>
        <fullName evidence="5">Solute carrier family 22 member 6</fullName>
    </recommendedName>
    <alternativeName>
        <fullName evidence="7">Organic anion transporter 1</fullName>
    </alternativeName>
    <alternativeName>
        <fullName evidence="6">Renal organic anion transporter 1</fullName>
    </alternativeName>
</protein>
<dbReference type="InterPro" id="IPR005828">
    <property type="entry name" value="MFS_sugar_transport-like"/>
</dbReference>
<keyword evidence="12" id="KW-1185">Reference proteome</keyword>
<evidence type="ECO:0000256" key="3">
    <source>
        <dbReference type="ARBA" id="ARBA00023136"/>
    </source>
</evidence>
<dbReference type="InterPro" id="IPR036259">
    <property type="entry name" value="MFS_trans_sf"/>
</dbReference>
<feature type="transmembrane region" description="Helical" evidence="9">
    <location>
        <begin position="371"/>
        <end position="392"/>
    </location>
</feature>
<dbReference type="Pfam" id="PF00083">
    <property type="entry name" value="Sugar_tr"/>
    <property type="match status" value="1"/>
</dbReference>
<reference evidence="11 12" key="1">
    <citation type="submission" date="2019-04" db="EMBL/GenBank/DDBJ databases">
        <title>The sequence and de novo assembly of Takifugu bimaculatus genome using PacBio and Hi-C technologies.</title>
        <authorList>
            <person name="Xu P."/>
            <person name="Liu B."/>
            <person name="Zhou Z."/>
        </authorList>
    </citation>
    <scope>NUCLEOTIDE SEQUENCE [LARGE SCALE GENOMIC DNA]</scope>
    <source>
        <strain evidence="11">TB-2018</strain>
        <tissue evidence="11">Muscle</tissue>
    </source>
</reference>
<keyword evidence="3 9" id="KW-0472">Membrane</keyword>
<dbReference type="SUPFAM" id="SSF103473">
    <property type="entry name" value="MFS general substrate transporter"/>
    <property type="match status" value="1"/>
</dbReference>
<name>A0A4Z2C5H2_9TELE</name>
<feature type="domain" description="Major facilitator superfamily (MFS) profile" evidence="10">
    <location>
        <begin position="88"/>
        <end position="511"/>
    </location>
</feature>
<dbReference type="GO" id="GO:0022857">
    <property type="term" value="F:transmembrane transporter activity"/>
    <property type="evidence" value="ECO:0007669"/>
    <property type="project" value="InterPro"/>
</dbReference>
<feature type="transmembrane region" description="Helical" evidence="9">
    <location>
        <begin position="139"/>
        <end position="160"/>
    </location>
</feature>
<dbReference type="InterPro" id="IPR020846">
    <property type="entry name" value="MFS_dom"/>
</dbReference>
<feature type="transmembrane region" description="Helical" evidence="9">
    <location>
        <begin position="199"/>
        <end position="220"/>
    </location>
</feature>
<feature type="transmembrane region" description="Helical" evidence="9">
    <location>
        <begin position="172"/>
        <end position="193"/>
    </location>
</feature>
<gene>
    <name evidence="11" type="ORF">fugu_012461</name>
</gene>
<keyword evidence="2 9" id="KW-1133">Transmembrane helix</keyword>
<dbReference type="PANTHER" id="PTHR24064">
    <property type="entry name" value="SOLUTE CARRIER FAMILY 22 MEMBER"/>
    <property type="match status" value="1"/>
</dbReference>
<dbReference type="EMBL" id="SWLE01000005">
    <property type="protein sequence ID" value="TNM99428.1"/>
    <property type="molecule type" value="Genomic_DNA"/>
</dbReference>
<feature type="transmembrane region" description="Helical" evidence="9">
    <location>
        <begin position="227"/>
        <end position="249"/>
    </location>
</feature>
<accession>A0A4Z2C5H2</accession>
<organism evidence="11 12">
    <name type="scientific">Takifugu bimaculatus</name>
    <dbReference type="NCBI Taxonomy" id="433685"/>
    <lineage>
        <taxon>Eukaryota</taxon>
        <taxon>Metazoa</taxon>
        <taxon>Chordata</taxon>
        <taxon>Craniata</taxon>
        <taxon>Vertebrata</taxon>
        <taxon>Euteleostomi</taxon>
        <taxon>Actinopterygii</taxon>
        <taxon>Neopterygii</taxon>
        <taxon>Teleostei</taxon>
        <taxon>Neoteleostei</taxon>
        <taxon>Acanthomorphata</taxon>
        <taxon>Eupercaria</taxon>
        <taxon>Tetraodontiformes</taxon>
        <taxon>Tetradontoidea</taxon>
        <taxon>Tetraodontidae</taxon>
        <taxon>Takifugu</taxon>
    </lineage>
</organism>
<feature type="transmembrane region" description="Helical" evidence="9">
    <location>
        <begin position="20"/>
        <end position="39"/>
    </location>
</feature>
<evidence type="ECO:0000256" key="1">
    <source>
        <dbReference type="ARBA" id="ARBA00022692"/>
    </source>
</evidence>
<evidence type="ECO:0000256" key="8">
    <source>
        <dbReference type="SAM" id="MobiDB-lite"/>
    </source>
</evidence>
<proteinExistence type="predicted"/>
<feature type="transmembrane region" description="Helical" evidence="9">
    <location>
        <begin position="487"/>
        <end position="507"/>
    </location>
</feature>
<feature type="transmembrane region" description="Helical" evidence="9">
    <location>
        <begin position="399"/>
        <end position="418"/>
    </location>
</feature>
<feature type="transmembrane region" description="Helical" evidence="9">
    <location>
        <begin position="342"/>
        <end position="359"/>
    </location>
</feature>
<evidence type="ECO:0000256" key="6">
    <source>
        <dbReference type="ARBA" id="ARBA00041768"/>
    </source>
</evidence>
<feature type="region of interest" description="Disordered" evidence="8">
    <location>
        <begin position="525"/>
        <end position="553"/>
    </location>
</feature>
<evidence type="ECO:0000313" key="12">
    <source>
        <dbReference type="Proteomes" id="UP000516260"/>
    </source>
</evidence>
<evidence type="ECO:0000313" key="11">
    <source>
        <dbReference type="EMBL" id="TNM99428.1"/>
    </source>
</evidence>
<dbReference type="Proteomes" id="UP000516260">
    <property type="component" value="Chromosome 13"/>
</dbReference>
<comment type="subcellular location">
    <subcellularLocation>
        <location evidence="4">Basal cell membrane</location>
        <topology evidence="4">Multi-pass membrane protein</topology>
    </subcellularLocation>
</comment>
<dbReference type="Gene3D" id="1.20.1250.20">
    <property type="entry name" value="MFS general substrate transporter like domains"/>
    <property type="match status" value="1"/>
</dbReference>
<dbReference type="GO" id="GO:0009925">
    <property type="term" value="C:basal plasma membrane"/>
    <property type="evidence" value="ECO:0007669"/>
    <property type="project" value="UniProtKB-SubCell"/>
</dbReference>
<evidence type="ECO:0000256" key="9">
    <source>
        <dbReference type="SAM" id="Phobius"/>
    </source>
</evidence>
<keyword evidence="1 9" id="KW-0812">Transmembrane</keyword>